<evidence type="ECO:0000313" key="1">
    <source>
        <dbReference type="Proteomes" id="UP000887580"/>
    </source>
</evidence>
<proteinExistence type="predicted"/>
<name>A0AC35GUN9_9BILA</name>
<sequence>MFRVLKHFPRQVMPIRYASHGHHQKDVNIEKKLQQSCFKAFASSPTFLKSKNLHVQQRSNIHAHHTSEGYETQLWPILESKVDTESAEYKTNAIEMKKVVDDLHTTIAKIVGGGRESNSRRKQIRLHLKRGKLLARDRVEGLLDHSTAFLEFSQLAGYQLYGNENIPAGGILTGIGSICGRQCMIMANDATVKGGTYLPITIKKYLRAQEIARECRLPCIYLVDSGGANLTSQADVFADREHIGRLFYNIANMSGMGIPQLAVVMGSCTAGGAYVPAMADTSIIVRKTGTIFLGGPPLVKAATGEEISAEELGGADLHCAVSGVTDYYAQNDEHALSLARSIVATLGDKAPQTYPIEYPTEEPLYPAEELYGIVGTNVTKPFDIRDVIARIFDGSRFNEFKKRYGETLICGFARLYGRRVGIIGNNGVLFNESSMKGAHFIEICCQRKIPLIFLQNITGFMVGKDAEAGGIAKNGAKMVTAVSCAAVPKVTLIVGGSFGAGNYGMCGRAYSPQFLFMWPNARISLMGGEQAANVLSQIAQERCAREGKEWTPEEDQKLKQPIEERYEREGHPYFASARLWDDGVIDPRDSRKVLGLAIQAACNKPIEKTDFGVFRM</sequence>
<evidence type="ECO:0000313" key="2">
    <source>
        <dbReference type="WBParaSite" id="PS1159_v2.g8754.t1"/>
    </source>
</evidence>
<organism evidence="1 2">
    <name type="scientific">Panagrolaimus sp. PS1159</name>
    <dbReference type="NCBI Taxonomy" id="55785"/>
    <lineage>
        <taxon>Eukaryota</taxon>
        <taxon>Metazoa</taxon>
        <taxon>Ecdysozoa</taxon>
        <taxon>Nematoda</taxon>
        <taxon>Chromadorea</taxon>
        <taxon>Rhabditida</taxon>
        <taxon>Tylenchina</taxon>
        <taxon>Panagrolaimomorpha</taxon>
        <taxon>Panagrolaimoidea</taxon>
        <taxon>Panagrolaimidae</taxon>
        <taxon>Panagrolaimus</taxon>
    </lineage>
</organism>
<protein>
    <submittedName>
        <fullName evidence="2">Methylcrotonoyl-CoA carboxylase</fullName>
    </submittedName>
</protein>
<dbReference type="Proteomes" id="UP000887580">
    <property type="component" value="Unplaced"/>
</dbReference>
<reference evidence="2" key="1">
    <citation type="submission" date="2022-11" db="UniProtKB">
        <authorList>
            <consortium name="WormBaseParasite"/>
        </authorList>
    </citation>
    <scope>IDENTIFICATION</scope>
</reference>
<dbReference type="WBParaSite" id="PS1159_v2.g8754.t1">
    <property type="protein sequence ID" value="PS1159_v2.g8754.t1"/>
    <property type="gene ID" value="PS1159_v2.g8754"/>
</dbReference>
<accession>A0AC35GUN9</accession>